<dbReference type="GO" id="GO:0016020">
    <property type="term" value="C:membrane"/>
    <property type="evidence" value="ECO:0007669"/>
    <property type="project" value="UniProtKB-SubCell"/>
</dbReference>
<evidence type="ECO:0000256" key="2">
    <source>
        <dbReference type="ARBA" id="ARBA00022741"/>
    </source>
</evidence>
<dbReference type="InterPro" id="IPR013283">
    <property type="entry name" value="RLI1"/>
</dbReference>
<gene>
    <name evidence="10" type="ORF">TRV_03918</name>
</gene>
<feature type="domain" description="ABC transporter" evidence="8">
    <location>
        <begin position="109"/>
        <end position="357"/>
    </location>
</feature>
<dbReference type="Pfam" id="PF00005">
    <property type="entry name" value="ABC_tran"/>
    <property type="match status" value="2"/>
</dbReference>
<dbReference type="PROSITE" id="PS00211">
    <property type="entry name" value="ABC_TRANSPORTER_1"/>
    <property type="match status" value="1"/>
</dbReference>
<dbReference type="EMBL" id="ACYE01000201">
    <property type="protein sequence ID" value="EFE41352.1"/>
    <property type="molecule type" value="Genomic_DNA"/>
</dbReference>
<evidence type="ECO:0000259" key="8">
    <source>
        <dbReference type="PROSITE" id="PS50893"/>
    </source>
</evidence>
<evidence type="ECO:0000256" key="3">
    <source>
        <dbReference type="ARBA" id="ARBA00022840"/>
    </source>
</evidence>
<proteinExistence type="predicted"/>
<dbReference type="OrthoDB" id="6593433at2759"/>
<keyword evidence="3" id="KW-0067">ATP-binding</keyword>
<comment type="subcellular location">
    <subcellularLocation>
        <location evidence="1">Membrane</location>
        <topology evidence="1">Multi-pass membrane protein</topology>
    </subcellularLocation>
</comment>
<evidence type="ECO:0000256" key="5">
    <source>
        <dbReference type="ARBA" id="ARBA00067238"/>
    </source>
</evidence>
<dbReference type="AlphaFoldDB" id="D4D9X5"/>
<dbReference type="HOGENOM" id="CLU_017344_4_1_1"/>
<evidence type="ECO:0000256" key="1">
    <source>
        <dbReference type="ARBA" id="ARBA00004141"/>
    </source>
</evidence>
<feature type="domain" description="ABC transporter" evidence="8">
    <location>
        <begin position="384"/>
        <end position="604"/>
    </location>
</feature>
<evidence type="ECO:0000313" key="10">
    <source>
        <dbReference type="EMBL" id="EFE41352.1"/>
    </source>
</evidence>
<dbReference type="SUPFAM" id="SSF52540">
    <property type="entry name" value="P-loop containing nucleoside triphosphate hydrolases"/>
    <property type="match status" value="2"/>
</dbReference>
<dbReference type="Proteomes" id="UP000008383">
    <property type="component" value="Unassembled WGS sequence"/>
</dbReference>
<dbReference type="FunFam" id="3.40.50.300:FF:000152">
    <property type="entry name" value="ATP-binding cassette, sub-family E, member 1"/>
    <property type="match status" value="1"/>
</dbReference>
<organism evidence="10 11">
    <name type="scientific">Trichophyton verrucosum (strain HKI 0517)</name>
    <dbReference type="NCBI Taxonomy" id="663202"/>
    <lineage>
        <taxon>Eukaryota</taxon>
        <taxon>Fungi</taxon>
        <taxon>Dikarya</taxon>
        <taxon>Ascomycota</taxon>
        <taxon>Pezizomycotina</taxon>
        <taxon>Eurotiomycetes</taxon>
        <taxon>Eurotiomycetidae</taxon>
        <taxon>Onygenales</taxon>
        <taxon>Arthrodermataceae</taxon>
        <taxon>Trichophyton</taxon>
    </lineage>
</organism>
<evidence type="ECO:0000313" key="11">
    <source>
        <dbReference type="Proteomes" id="UP000008383"/>
    </source>
</evidence>
<dbReference type="GO" id="GO:0060255">
    <property type="term" value="P:regulation of macromolecule metabolic process"/>
    <property type="evidence" value="ECO:0007669"/>
    <property type="project" value="UniProtKB-ARBA"/>
</dbReference>
<dbReference type="CDD" id="cd03236">
    <property type="entry name" value="ABC_RNaseL_inhibitor_domain1"/>
    <property type="match status" value="1"/>
</dbReference>
<evidence type="ECO:0000259" key="9">
    <source>
        <dbReference type="PROSITE" id="PS51379"/>
    </source>
</evidence>
<dbReference type="SMART" id="SM00382">
    <property type="entry name" value="AAA"/>
    <property type="match status" value="2"/>
</dbReference>
<feature type="compositionally biased region" description="Acidic residues" evidence="7">
    <location>
        <begin position="697"/>
        <end position="706"/>
    </location>
</feature>
<keyword evidence="11" id="KW-1185">Reference proteome</keyword>
<dbReference type="NCBIfam" id="NF009945">
    <property type="entry name" value="PRK13409.1"/>
    <property type="match status" value="1"/>
</dbReference>
<dbReference type="InterPro" id="IPR017896">
    <property type="entry name" value="4Fe4S_Fe-S-bd"/>
</dbReference>
<dbReference type="SUPFAM" id="SSF54862">
    <property type="entry name" value="4Fe-4S ferredoxins"/>
    <property type="match status" value="1"/>
</dbReference>
<reference evidence="11" key="1">
    <citation type="journal article" date="2011" name="Genome Biol.">
        <title>Comparative and functional genomics provide insights into the pathogenicity of dermatophytic fungi.</title>
        <authorList>
            <person name="Burmester A."/>
            <person name="Shelest E."/>
            <person name="Gloeckner G."/>
            <person name="Heddergott C."/>
            <person name="Schindler S."/>
            <person name="Staib P."/>
            <person name="Heidel A."/>
            <person name="Felder M."/>
            <person name="Petzold A."/>
            <person name="Szafranski K."/>
            <person name="Feuermann M."/>
            <person name="Pedruzzi I."/>
            <person name="Priebe S."/>
            <person name="Groth M."/>
            <person name="Winkler R."/>
            <person name="Li W."/>
            <person name="Kniemeyer O."/>
            <person name="Schroeckh V."/>
            <person name="Hertweck C."/>
            <person name="Hube B."/>
            <person name="White T.C."/>
            <person name="Platzer M."/>
            <person name="Guthke R."/>
            <person name="Heitman J."/>
            <person name="Woestemeyer J."/>
            <person name="Zipfel P.F."/>
            <person name="Monod M."/>
            <person name="Brakhage A.A."/>
        </authorList>
    </citation>
    <scope>NUCLEOTIDE SEQUENCE [LARGE SCALE GENOMIC DNA]</scope>
    <source>
        <strain evidence="11">HKI 0517</strain>
    </source>
</reference>
<evidence type="ECO:0000256" key="6">
    <source>
        <dbReference type="ARBA" id="ARBA00082546"/>
    </source>
</evidence>
<dbReference type="Gene3D" id="3.40.50.300">
    <property type="entry name" value="P-loop containing nucleotide triphosphate hydrolases"/>
    <property type="match status" value="2"/>
</dbReference>
<evidence type="ECO:0000256" key="7">
    <source>
        <dbReference type="SAM" id="MobiDB-lite"/>
    </source>
</evidence>
<comment type="caution">
    <text evidence="10">The sequence shown here is derived from an EMBL/GenBank/DDBJ whole genome shotgun (WGS) entry which is preliminary data.</text>
</comment>
<dbReference type="InterPro" id="IPR003439">
    <property type="entry name" value="ABC_transporter-like_ATP-bd"/>
</dbReference>
<dbReference type="GO" id="GO:0016887">
    <property type="term" value="F:ATP hydrolysis activity"/>
    <property type="evidence" value="ECO:0007669"/>
    <property type="project" value="InterPro"/>
</dbReference>
<dbReference type="InterPro" id="IPR027417">
    <property type="entry name" value="P-loop_NTPase"/>
</dbReference>
<dbReference type="InterPro" id="IPR017871">
    <property type="entry name" value="ABC_transporter-like_CS"/>
</dbReference>
<dbReference type="InterPro" id="IPR034348">
    <property type="entry name" value="RLI_dom_1"/>
</dbReference>
<comment type="function">
    <text evidence="4">Component of the multifactor complex (MFC) involved in translation initiation. Required for the binding of MFC to the 40S ribosome. Required for the processing and nuclear export of the 60S and 40S ribosomal subunits.</text>
</comment>
<dbReference type="KEGG" id="tve:TRV_03918"/>
<dbReference type="FunFam" id="3.40.50.300:FF:000144">
    <property type="entry name" value="ATP-binding cassette sub-family E member 1"/>
    <property type="match status" value="1"/>
</dbReference>
<dbReference type="Pfam" id="PF00037">
    <property type="entry name" value="Fer4"/>
    <property type="match status" value="1"/>
</dbReference>
<dbReference type="PROSITE" id="PS51379">
    <property type="entry name" value="4FE4S_FER_2"/>
    <property type="match status" value="1"/>
</dbReference>
<evidence type="ECO:0000256" key="4">
    <source>
        <dbReference type="ARBA" id="ARBA00056499"/>
    </source>
</evidence>
<keyword evidence="2" id="KW-0547">Nucleotide-binding</keyword>
<dbReference type="GeneID" id="9578843"/>
<dbReference type="GO" id="GO:0006412">
    <property type="term" value="P:translation"/>
    <property type="evidence" value="ECO:0007669"/>
    <property type="project" value="UniProtKB-ARBA"/>
</dbReference>
<dbReference type="PRINTS" id="PR01868">
    <property type="entry name" value="ABCEFAMILY"/>
</dbReference>
<feature type="region of interest" description="Disordered" evidence="7">
    <location>
        <begin position="697"/>
        <end position="717"/>
    </location>
</feature>
<dbReference type="GO" id="GO:0005524">
    <property type="term" value="F:ATP binding"/>
    <property type="evidence" value="ECO:0007669"/>
    <property type="project" value="UniProtKB-KW"/>
</dbReference>
<name>D4D9X5_TRIVH</name>
<dbReference type="GO" id="GO:0005737">
    <property type="term" value="C:cytoplasm"/>
    <property type="evidence" value="ECO:0007669"/>
    <property type="project" value="UniProtKB-ARBA"/>
</dbReference>
<dbReference type="RefSeq" id="XP_003021970.1">
    <property type="nucleotide sequence ID" value="XM_003021924.1"/>
</dbReference>
<dbReference type="PROSITE" id="PS50893">
    <property type="entry name" value="ABC_TRANSPORTER_2"/>
    <property type="match status" value="2"/>
</dbReference>
<accession>D4D9X5</accession>
<dbReference type="PANTHER" id="PTHR19248">
    <property type="entry name" value="ATP-BINDING TRANSPORT PROTEIN-RELATED"/>
    <property type="match status" value="1"/>
</dbReference>
<dbReference type="InterPro" id="IPR003593">
    <property type="entry name" value="AAA+_ATPase"/>
</dbReference>
<sequence length="717" mass="81331">MSDKLTRYVITAFMLLEIRLIPPFYYRIAIVNSDKCKPKVSELEYQPQLNGQLTSSMQKCRQECKKSCPVVRTGKLCIEVAPDSKIAFISERLCIGCGICPKKCPFGAIHIINLPTNLESQVTHRYSANSFKLHRLPMPRLGQVLGLVGTNGIGKSTALKILSGKLKPNLGRYDNPPDWEEILKYFRGSELQNYFTKVLEDDLKAVVKPQYVDQIPRAVKGPVKEVGALLEARAQMDNMEHVMDVLELQQVKNREIGLLSGGELQRFAIGLVCVQQADVYMFDEPSSYLDVKQRLAAARMIRELLRPDDYVIVVEHDLSVLDYLSDFICVLYGRPAVYGVVTLPASVREGINVFLDGHIPTENLRFREESLTFRIAEAGDDIMIDKDRAFSYPKMEKTLGNFHLTIDSGQFTDSEIIVMMGENGTGKTTFCKMLAGAIKPDGGQNVPPMNISMKPQTITPKFQGTVRQLFFKKIKAAFLSPQFQTDVYKPLKLDDFIDQEVQNLSGGELQRVAIVLALGMPADIYLIDEPSAYLDSEQRIVAARVIKRFIMHTKKTAFVVEHDFIMATYLADRVILFEGAPSVKSKANKPESLLTGCNRFLQNLDVTFRRDPSTYRPRINKHNSQLDQEQKLSGNFKRVEKAVPRDNRHDGRNRRWPHWQESYWRVVRDRRLNRVSISNLNAGQGWRTIRFFGEETSYGDDDDDDDTKNFPCAGSSA</sequence>
<protein>
    <recommendedName>
        <fullName evidence="5">Translation initiation factor RLI1</fullName>
    </recommendedName>
    <alternativeName>
        <fullName evidence="6">ATP-binding cassette sub-family E member RLI1</fullName>
    </alternativeName>
</protein>
<feature type="domain" description="4Fe-4S ferredoxin-type" evidence="9">
    <location>
        <begin position="85"/>
        <end position="114"/>
    </location>
</feature>